<feature type="domain" description="Phospholipid/glycerol acyltransferase" evidence="3">
    <location>
        <begin position="70"/>
        <end position="186"/>
    </location>
</feature>
<dbReference type="SMART" id="SM00563">
    <property type="entry name" value="PlsC"/>
    <property type="match status" value="1"/>
</dbReference>
<dbReference type="AlphaFoldDB" id="A0A173XCW0"/>
<dbReference type="PANTHER" id="PTHR10434:SF66">
    <property type="entry name" value="PHOSPHOLIPID_GLYCEROL ACYLTRANSFERASE DOMAIN-CONTAINING PROTEIN"/>
    <property type="match status" value="1"/>
</dbReference>
<dbReference type="SUPFAM" id="SSF69593">
    <property type="entry name" value="Glycerol-3-phosphate (1)-acyltransferase"/>
    <property type="match status" value="1"/>
</dbReference>
<dbReference type="PANTHER" id="PTHR10434">
    <property type="entry name" value="1-ACYL-SN-GLYCEROL-3-PHOSPHATE ACYLTRANSFERASE"/>
    <property type="match status" value="1"/>
</dbReference>
<dbReference type="Proteomes" id="UP000266172">
    <property type="component" value="Unassembled WGS sequence"/>
</dbReference>
<dbReference type="InterPro" id="IPR002123">
    <property type="entry name" value="Plipid/glycerol_acylTrfase"/>
</dbReference>
<name>A0A173XCW0_9FIRM</name>
<keyword evidence="1 4" id="KW-0808">Transferase</keyword>
<gene>
    <name evidence="4" type="ORF">DWX93_02045</name>
</gene>
<evidence type="ECO:0000259" key="3">
    <source>
        <dbReference type="SMART" id="SM00563"/>
    </source>
</evidence>
<dbReference type="EMBL" id="QRVL01000001">
    <property type="protein sequence ID" value="RGS42138.1"/>
    <property type="molecule type" value="Genomic_DNA"/>
</dbReference>
<dbReference type="GO" id="GO:0003841">
    <property type="term" value="F:1-acylglycerol-3-phosphate O-acyltransferase activity"/>
    <property type="evidence" value="ECO:0007669"/>
    <property type="project" value="TreeGrafter"/>
</dbReference>
<evidence type="ECO:0000313" key="5">
    <source>
        <dbReference type="Proteomes" id="UP000266172"/>
    </source>
</evidence>
<protein>
    <submittedName>
        <fullName evidence="4">1-acyl-sn-glycerol-3-phosphate acyltransferase</fullName>
    </submittedName>
</protein>
<dbReference type="GO" id="GO:0006654">
    <property type="term" value="P:phosphatidic acid biosynthetic process"/>
    <property type="evidence" value="ECO:0007669"/>
    <property type="project" value="TreeGrafter"/>
</dbReference>
<reference evidence="4 5" key="1">
    <citation type="submission" date="2018-08" db="EMBL/GenBank/DDBJ databases">
        <title>A genome reference for cultivated species of the human gut microbiota.</title>
        <authorList>
            <person name="Zou Y."/>
            <person name="Xue W."/>
            <person name="Luo G."/>
        </authorList>
    </citation>
    <scope>NUCLEOTIDE SEQUENCE [LARGE SCALE GENOMIC DNA]</scope>
    <source>
        <strain evidence="4 5">AF22-12AC</strain>
    </source>
</reference>
<sequence>MIKFIYVILMNLFRAPYMIPKMRREADHPEKYSVEERYALARHVIRLMKVTGGIHTKSYGTELLPTEGGYMMYPNHQGKYDALGIIYTHREPCSLVMDKAKSNTILVREFVDLLQGKRLDKKDVRQALTIINEVSEEVKQGKRYILFPEGGYEFNNKNHVCDFKAGSFKIALKTKAPIVPVALIDSYKVFNSFCLGPVTTQVHYLKPILYDEYGGLKTHEIADLVKVRIQEKLDEVLKPAEAPVG</sequence>
<evidence type="ECO:0000313" key="4">
    <source>
        <dbReference type="EMBL" id="RGS42138.1"/>
    </source>
</evidence>
<accession>A0A173XCW0</accession>
<evidence type="ECO:0000256" key="2">
    <source>
        <dbReference type="ARBA" id="ARBA00023315"/>
    </source>
</evidence>
<comment type="caution">
    <text evidence="4">The sequence shown here is derived from an EMBL/GenBank/DDBJ whole genome shotgun (WGS) entry which is preliminary data.</text>
</comment>
<dbReference type="CDD" id="cd07989">
    <property type="entry name" value="LPLAT_AGPAT-like"/>
    <property type="match status" value="1"/>
</dbReference>
<dbReference type="Pfam" id="PF01553">
    <property type="entry name" value="Acyltransferase"/>
    <property type="match status" value="1"/>
</dbReference>
<evidence type="ECO:0000256" key="1">
    <source>
        <dbReference type="ARBA" id="ARBA00022679"/>
    </source>
</evidence>
<keyword evidence="2 4" id="KW-0012">Acyltransferase</keyword>
<dbReference type="RefSeq" id="WP_055229760.1">
    <property type="nucleotide sequence ID" value="NZ_CAKMUY010000017.1"/>
</dbReference>
<organism evidence="4 5">
    <name type="scientific">Roseburia hominis</name>
    <dbReference type="NCBI Taxonomy" id="301301"/>
    <lineage>
        <taxon>Bacteria</taxon>
        <taxon>Bacillati</taxon>
        <taxon>Bacillota</taxon>
        <taxon>Clostridia</taxon>
        <taxon>Lachnospirales</taxon>
        <taxon>Lachnospiraceae</taxon>
        <taxon>Roseburia</taxon>
    </lineage>
</organism>
<proteinExistence type="predicted"/>